<keyword evidence="9" id="KW-1185">Reference proteome</keyword>
<gene>
    <name evidence="8" type="ORF">EB796_022124</name>
</gene>
<dbReference type="GO" id="GO:0046872">
    <property type="term" value="F:metal ion binding"/>
    <property type="evidence" value="ECO:0007669"/>
    <property type="project" value="UniProtKB-KW"/>
</dbReference>
<evidence type="ECO:0000259" key="7">
    <source>
        <dbReference type="PROSITE" id="PS50200"/>
    </source>
</evidence>
<evidence type="ECO:0000256" key="4">
    <source>
        <dbReference type="PROSITE-ProRule" id="PRU00125"/>
    </source>
</evidence>
<dbReference type="InterPro" id="IPR033614">
    <property type="entry name" value="RASSF1-6"/>
</dbReference>
<dbReference type="Proteomes" id="UP000593567">
    <property type="component" value="Unassembled WGS sequence"/>
</dbReference>
<feature type="domain" description="Ras-associating" evidence="7">
    <location>
        <begin position="302"/>
        <end position="361"/>
    </location>
</feature>
<comment type="caution">
    <text evidence="8">The sequence shown here is derived from an EMBL/GenBank/DDBJ whole genome shotgun (WGS) entry which is preliminary data.</text>
</comment>
<dbReference type="SUPFAM" id="SSF57716">
    <property type="entry name" value="Glucocorticoid receptor-like (DNA-binding domain)"/>
    <property type="match status" value="2"/>
</dbReference>
<proteinExistence type="predicted"/>
<dbReference type="Pfam" id="PF00788">
    <property type="entry name" value="RA"/>
    <property type="match status" value="1"/>
</dbReference>
<dbReference type="OrthoDB" id="9976881at2759"/>
<reference evidence="8" key="1">
    <citation type="submission" date="2020-06" db="EMBL/GenBank/DDBJ databases">
        <title>Draft genome of Bugula neritina, a colonial animal packing powerful symbionts and potential medicines.</title>
        <authorList>
            <person name="Rayko M."/>
        </authorList>
    </citation>
    <scope>NUCLEOTIDE SEQUENCE [LARGE SCALE GENOMIC DNA]</scope>
    <source>
        <strain evidence="8">Kwan_BN1</strain>
    </source>
</reference>
<dbReference type="PANTHER" id="PTHR22738:SF15">
    <property type="entry name" value="LD40758P"/>
    <property type="match status" value="1"/>
</dbReference>
<evidence type="ECO:0000256" key="1">
    <source>
        <dbReference type="ARBA" id="ARBA00022723"/>
    </source>
</evidence>
<dbReference type="PROSITE" id="PS50200">
    <property type="entry name" value="RA"/>
    <property type="match status" value="1"/>
</dbReference>
<dbReference type="InterPro" id="IPR000159">
    <property type="entry name" value="RA_dom"/>
</dbReference>
<dbReference type="PROSITE" id="PS50023">
    <property type="entry name" value="LIM_DOMAIN_2"/>
    <property type="match status" value="1"/>
</dbReference>
<dbReference type="PANTHER" id="PTHR22738">
    <property type="entry name" value="RASSF"/>
    <property type="match status" value="1"/>
</dbReference>
<dbReference type="SMART" id="SM00132">
    <property type="entry name" value="LIM"/>
    <property type="match status" value="1"/>
</dbReference>
<evidence type="ECO:0000256" key="5">
    <source>
        <dbReference type="SAM" id="MobiDB-lite"/>
    </source>
</evidence>
<accession>A0A7J7J1J7</accession>
<keyword evidence="1 4" id="KW-0479">Metal-binding</keyword>
<dbReference type="Gene3D" id="2.10.110.10">
    <property type="entry name" value="Cysteine Rich Protein"/>
    <property type="match status" value="1"/>
</dbReference>
<evidence type="ECO:0000256" key="2">
    <source>
        <dbReference type="ARBA" id="ARBA00022833"/>
    </source>
</evidence>
<dbReference type="Pfam" id="PF00412">
    <property type="entry name" value="LIM"/>
    <property type="match status" value="1"/>
</dbReference>
<dbReference type="CDD" id="cd09401">
    <property type="entry name" value="LIM_TLP_like"/>
    <property type="match status" value="1"/>
</dbReference>
<dbReference type="FunFam" id="2.10.110.10:FF:000104">
    <property type="entry name" value="Ras association domain-containing protein 2"/>
    <property type="match status" value="1"/>
</dbReference>
<evidence type="ECO:0000313" key="8">
    <source>
        <dbReference type="EMBL" id="KAF6019551.1"/>
    </source>
</evidence>
<organism evidence="8 9">
    <name type="scientific">Bugula neritina</name>
    <name type="common">Brown bryozoan</name>
    <name type="synonym">Sertularia neritina</name>
    <dbReference type="NCBI Taxonomy" id="10212"/>
    <lineage>
        <taxon>Eukaryota</taxon>
        <taxon>Metazoa</taxon>
        <taxon>Spiralia</taxon>
        <taxon>Lophotrochozoa</taxon>
        <taxon>Bryozoa</taxon>
        <taxon>Gymnolaemata</taxon>
        <taxon>Cheilostomatida</taxon>
        <taxon>Flustrina</taxon>
        <taxon>Buguloidea</taxon>
        <taxon>Bugulidae</taxon>
        <taxon>Bugula</taxon>
    </lineage>
</organism>
<dbReference type="Gene3D" id="3.10.20.90">
    <property type="entry name" value="Phosphatidylinositol 3-kinase Catalytic Subunit, Chain A, domain 1"/>
    <property type="match status" value="1"/>
</dbReference>
<evidence type="ECO:0000256" key="3">
    <source>
        <dbReference type="ARBA" id="ARBA00023038"/>
    </source>
</evidence>
<protein>
    <submittedName>
        <fullName evidence="8">Uncharacterized protein</fullName>
    </submittedName>
</protein>
<feature type="region of interest" description="Disordered" evidence="5">
    <location>
        <begin position="196"/>
        <end position="224"/>
    </location>
</feature>
<keyword evidence="2 4" id="KW-0862">Zinc</keyword>
<sequence length="435" mass="49497">MSYCPRCSKRVFFAERKNSLGKDWHRQCLTCEACSKVLNPGQHAEHKGVPYCEVPCYKAIFGPKLYGFGSQVESHDYSPKVNRREKSILAPSTLPVVKAQNEINISMNSPRIQGRSPQVNQLQLQELEEKLKLHNDVHPQNFISLITKDGHVTLEGPLRVHWGVQTNIQFKKDDSTETTSFTARLKTHRVMKTRSFHSDLSSKYVPEQQPSQDPFQTLKSSGVPPEISSQQLLAVKMKRGQFHTIKESKVTRRCSINGHYYKNELESIFEDETLKGKSSDDFTPAFGSVTQVFVGSHLHTVEVIQRLLDKFKIENDPSMFALYMVKLNGEMWPLKAEDHPLTERVMLVDPTARIFLMDKPHNFLPNDSYVPIKSVNDKSLVSSTISDVWKPVDYVPPPQDATLPSKEKTLVVMRQKVSPELAGFLCISVKTRQLC</sequence>
<name>A0A7J7J1J7_BUGNE</name>
<feature type="compositionally biased region" description="Polar residues" evidence="5">
    <location>
        <begin position="208"/>
        <end position="220"/>
    </location>
</feature>
<keyword evidence="3 4" id="KW-0440">LIM domain</keyword>
<dbReference type="InterPro" id="IPR001781">
    <property type="entry name" value="Znf_LIM"/>
</dbReference>
<evidence type="ECO:0000259" key="6">
    <source>
        <dbReference type="PROSITE" id="PS50023"/>
    </source>
</evidence>
<dbReference type="EMBL" id="VXIV02003221">
    <property type="protein sequence ID" value="KAF6019551.1"/>
    <property type="molecule type" value="Genomic_DNA"/>
</dbReference>
<evidence type="ECO:0000313" key="9">
    <source>
        <dbReference type="Proteomes" id="UP000593567"/>
    </source>
</evidence>
<dbReference type="AlphaFoldDB" id="A0A7J7J1J7"/>
<dbReference type="GO" id="GO:0007165">
    <property type="term" value="P:signal transduction"/>
    <property type="evidence" value="ECO:0007669"/>
    <property type="project" value="InterPro"/>
</dbReference>
<feature type="domain" description="LIM zinc-binding" evidence="6">
    <location>
        <begin position="2"/>
        <end position="63"/>
    </location>
</feature>
<dbReference type="PROSITE" id="PS00478">
    <property type="entry name" value="LIM_DOMAIN_1"/>
    <property type="match status" value="1"/>
</dbReference>